<name>A0A5B7GA56_PORTR</name>
<proteinExistence type="predicted"/>
<protein>
    <submittedName>
        <fullName evidence="1">Uncharacterized protein</fullName>
    </submittedName>
</protein>
<comment type="caution">
    <text evidence="1">The sequence shown here is derived from an EMBL/GenBank/DDBJ whole genome shotgun (WGS) entry which is preliminary data.</text>
</comment>
<dbReference type="Proteomes" id="UP000324222">
    <property type="component" value="Unassembled WGS sequence"/>
</dbReference>
<evidence type="ECO:0000313" key="1">
    <source>
        <dbReference type="EMBL" id="MPC54357.1"/>
    </source>
</evidence>
<sequence length="85" mass="10079">MEAYILHPFLHPKPSKPWFKTACSCTLHEKEFAYKWYLSLLSPEYHALYISARNHTKSILQFAKHSFINRKCQNLSNSNSQKHLQ</sequence>
<keyword evidence="2" id="KW-1185">Reference proteome</keyword>
<dbReference type="AlphaFoldDB" id="A0A5B7GA56"/>
<accession>A0A5B7GA56</accession>
<evidence type="ECO:0000313" key="2">
    <source>
        <dbReference type="Proteomes" id="UP000324222"/>
    </source>
</evidence>
<gene>
    <name evidence="1" type="ORF">E2C01_048268</name>
</gene>
<dbReference type="EMBL" id="VSRR010012294">
    <property type="protein sequence ID" value="MPC54357.1"/>
    <property type="molecule type" value="Genomic_DNA"/>
</dbReference>
<reference evidence="1 2" key="1">
    <citation type="submission" date="2019-05" db="EMBL/GenBank/DDBJ databases">
        <title>Another draft genome of Portunus trituberculatus and its Hox gene families provides insights of decapod evolution.</title>
        <authorList>
            <person name="Jeong J.-H."/>
            <person name="Song I."/>
            <person name="Kim S."/>
            <person name="Choi T."/>
            <person name="Kim D."/>
            <person name="Ryu S."/>
            <person name="Kim W."/>
        </authorList>
    </citation>
    <scope>NUCLEOTIDE SEQUENCE [LARGE SCALE GENOMIC DNA]</scope>
    <source>
        <tissue evidence="1">Muscle</tissue>
    </source>
</reference>
<organism evidence="1 2">
    <name type="scientific">Portunus trituberculatus</name>
    <name type="common">Swimming crab</name>
    <name type="synonym">Neptunus trituberculatus</name>
    <dbReference type="NCBI Taxonomy" id="210409"/>
    <lineage>
        <taxon>Eukaryota</taxon>
        <taxon>Metazoa</taxon>
        <taxon>Ecdysozoa</taxon>
        <taxon>Arthropoda</taxon>
        <taxon>Crustacea</taxon>
        <taxon>Multicrustacea</taxon>
        <taxon>Malacostraca</taxon>
        <taxon>Eumalacostraca</taxon>
        <taxon>Eucarida</taxon>
        <taxon>Decapoda</taxon>
        <taxon>Pleocyemata</taxon>
        <taxon>Brachyura</taxon>
        <taxon>Eubrachyura</taxon>
        <taxon>Portunoidea</taxon>
        <taxon>Portunidae</taxon>
        <taxon>Portuninae</taxon>
        <taxon>Portunus</taxon>
    </lineage>
</organism>